<name>A0A1G9U1D3_9FIRM</name>
<reference evidence="1 2" key="1">
    <citation type="submission" date="2016-10" db="EMBL/GenBank/DDBJ databases">
        <authorList>
            <person name="de Groot N.N."/>
        </authorList>
    </citation>
    <scope>NUCLEOTIDE SEQUENCE [LARGE SCALE GENOMIC DNA]</scope>
    <source>
        <strain evidence="1 2">DSM 797</strain>
    </source>
</reference>
<dbReference type="EMBL" id="FNGW01000014">
    <property type="protein sequence ID" value="SDM53661.1"/>
    <property type="molecule type" value="Genomic_DNA"/>
</dbReference>
<proteinExistence type="predicted"/>
<organism evidence="1 2">
    <name type="scientific">Romboutsia lituseburensis DSM 797</name>
    <dbReference type="NCBI Taxonomy" id="1121325"/>
    <lineage>
        <taxon>Bacteria</taxon>
        <taxon>Bacillati</taxon>
        <taxon>Bacillota</taxon>
        <taxon>Clostridia</taxon>
        <taxon>Peptostreptococcales</taxon>
        <taxon>Peptostreptococcaceae</taxon>
        <taxon>Romboutsia</taxon>
    </lineage>
</organism>
<dbReference type="RefSeq" id="WP_092727732.1">
    <property type="nucleotide sequence ID" value="NZ_FNGW01000014.1"/>
</dbReference>
<keyword evidence="2" id="KW-1185">Reference proteome</keyword>
<gene>
    <name evidence="1" type="ORF">SAMN04515677_11447</name>
</gene>
<evidence type="ECO:0000313" key="1">
    <source>
        <dbReference type="EMBL" id="SDM53661.1"/>
    </source>
</evidence>
<protein>
    <submittedName>
        <fullName evidence="1">Uncharacterized protein</fullName>
    </submittedName>
</protein>
<sequence length="104" mass="12446">MKTEQLKLLGNVIEFPNNKNYENLKLKEQRELLHKLVDRLLNDGSDFEIIINKENALKTFDDYENKVKDYLVITTNENWRERLNNKKLANSKYAFCVLKNDNRL</sequence>
<evidence type="ECO:0000313" key="2">
    <source>
        <dbReference type="Proteomes" id="UP000199068"/>
    </source>
</evidence>
<dbReference type="Proteomes" id="UP000199068">
    <property type="component" value="Unassembled WGS sequence"/>
</dbReference>
<dbReference type="AlphaFoldDB" id="A0A1G9U1D3"/>
<dbReference type="STRING" id="1121325.SAMN04515677_11447"/>
<accession>A0A1G9U1D3</accession>